<reference evidence="5 6" key="1">
    <citation type="journal article" date="2019" name="Environ. Microbiol.">
        <title>Species interactions and distinct microbial communities in high Arctic permafrost affected cryosols are associated with the CH4 and CO2 gas fluxes.</title>
        <authorList>
            <person name="Altshuler I."/>
            <person name="Hamel J."/>
            <person name="Turney S."/>
            <person name="Magnuson E."/>
            <person name="Levesque R."/>
            <person name="Greer C."/>
            <person name="Whyte L.G."/>
        </authorList>
    </citation>
    <scope>NUCLEOTIDE SEQUENCE [LARGE SCALE GENOMIC DNA]</scope>
    <source>
        <strain evidence="5 6">S9.2P</strain>
    </source>
</reference>
<evidence type="ECO:0000256" key="2">
    <source>
        <dbReference type="ARBA" id="ARBA00022741"/>
    </source>
</evidence>
<dbReference type="PANTHER" id="PTHR42788:SF19">
    <property type="entry name" value="ALIPHATIC SULFONATES IMPORT ATP-BINDING PROTEIN SSUB 2"/>
    <property type="match status" value="1"/>
</dbReference>
<dbReference type="InterPro" id="IPR050166">
    <property type="entry name" value="ABC_transporter_ATP-bind"/>
</dbReference>
<dbReference type="CDD" id="cd03293">
    <property type="entry name" value="ABC_NrtD_SsuB_transporters"/>
    <property type="match status" value="1"/>
</dbReference>
<dbReference type="Pfam" id="PF00005">
    <property type="entry name" value="ABC_tran"/>
    <property type="match status" value="1"/>
</dbReference>
<dbReference type="InterPro" id="IPR003593">
    <property type="entry name" value="AAA+_ATPase"/>
</dbReference>
<dbReference type="InterPro" id="IPR027417">
    <property type="entry name" value="P-loop_NTPase"/>
</dbReference>
<evidence type="ECO:0000313" key="5">
    <source>
        <dbReference type="EMBL" id="TPG64569.1"/>
    </source>
</evidence>
<dbReference type="Gene3D" id="3.40.50.300">
    <property type="entry name" value="P-loop containing nucleotide triphosphate hydrolases"/>
    <property type="match status" value="1"/>
</dbReference>
<keyword evidence="6" id="KW-1185">Reference proteome</keyword>
<keyword evidence="1" id="KW-0813">Transport</keyword>
<evidence type="ECO:0000259" key="4">
    <source>
        <dbReference type="PROSITE" id="PS50893"/>
    </source>
</evidence>
<keyword evidence="3 5" id="KW-0067">ATP-binding</keyword>
<dbReference type="GO" id="GO:0005524">
    <property type="term" value="F:ATP binding"/>
    <property type="evidence" value="ECO:0007669"/>
    <property type="project" value="UniProtKB-KW"/>
</dbReference>
<protein>
    <submittedName>
        <fullName evidence="5">ABC transporter ATP-binding protein</fullName>
    </submittedName>
</protein>
<dbReference type="SUPFAM" id="SSF52540">
    <property type="entry name" value="P-loop containing nucleoside triphosphate hydrolases"/>
    <property type="match status" value="1"/>
</dbReference>
<dbReference type="RefSeq" id="WP_140468140.1">
    <property type="nucleotide sequence ID" value="NZ_RCYZ01000006.1"/>
</dbReference>
<sequence>MLRIEHLGKQFGPQVVALHDVSLQVQPGEIVALVGTSGCGKSTLLRIVAGLEAPGTGRVLIDGAPVAGPHPAVGFLFQEPRLLPWLTVRQNVAFGIAHLPAAERAARSAGALARVGLADFADAWPRQLSGGMAQRAAIARALVARPGLLLLDEPFSALDPFTKMDLQEHLLGIWADDRPTLVLVTHDLEEALVLADRVVVLRSRPGRVHHTFNVDLPRPRRRTAPAFQAQKQLLLEALGVAA</sequence>
<dbReference type="SMART" id="SM00382">
    <property type="entry name" value="AAA"/>
    <property type="match status" value="1"/>
</dbReference>
<dbReference type="PROSITE" id="PS00211">
    <property type="entry name" value="ABC_TRANSPORTER_1"/>
    <property type="match status" value="1"/>
</dbReference>
<dbReference type="InterPro" id="IPR003439">
    <property type="entry name" value="ABC_transporter-like_ATP-bd"/>
</dbReference>
<dbReference type="PROSITE" id="PS50893">
    <property type="entry name" value="ABC_TRANSPORTER_2"/>
    <property type="match status" value="1"/>
</dbReference>
<dbReference type="InterPro" id="IPR017871">
    <property type="entry name" value="ABC_transporter-like_CS"/>
</dbReference>
<evidence type="ECO:0000256" key="1">
    <source>
        <dbReference type="ARBA" id="ARBA00022448"/>
    </source>
</evidence>
<gene>
    <name evidence="5" type="ORF">EAH73_15490</name>
</gene>
<comment type="caution">
    <text evidence="5">The sequence shown here is derived from an EMBL/GenBank/DDBJ whole genome shotgun (WGS) entry which is preliminary data.</text>
</comment>
<evidence type="ECO:0000256" key="3">
    <source>
        <dbReference type="ARBA" id="ARBA00022840"/>
    </source>
</evidence>
<feature type="domain" description="ABC transporter" evidence="4">
    <location>
        <begin position="2"/>
        <end position="228"/>
    </location>
</feature>
<dbReference type="GO" id="GO:0016887">
    <property type="term" value="F:ATP hydrolysis activity"/>
    <property type="evidence" value="ECO:0007669"/>
    <property type="project" value="InterPro"/>
</dbReference>
<dbReference type="EMBL" id="RCYZ01000006">
    <property type="protein sequence ID" value="TPG64569.1"/>
    <property type="molecule type" value="Genomic_DNA"/>
</dbReference>
<evidence type="ECO:0000313" key="6">
    <source>
        <dbReference type="Proteomes" id="UP000317646"/>
    </source>
</evidence>
<dbReference type="AlphaFoldDB" id="A0A502GR00"/>
<proteinExistence type="predicted"/>
<dbReference type="OrthoDB" id="9782239at2"/>
<keyword evidence="2" id="KW-0547">Nucleotide-binding</keyword>
<dbReference type="Proteomes" id="UP000317646">
    <property type="component" value="Unassembled WGS sequence"/>
</dbReference>
<dbReference type="PANTHER" id="PTHR42788">
    <property type="entry name" value="TAURINE IMPORT ATP-BINDING PROTEIN-RELATED"/>
    <property type="match status" value="1"/>
</dbReference>
<organism evidence="5 6">
    <name type="scientific">Hymenobacter nivis</name>
    <dbReference type="NCBI Taxonomy" id="1850093"/>
    <lineage>
        <taxon>Bacteria</taxon>
        <taxon>Pseudomonadati</taxon>
        <taxon>Bacteroidota</taxon>
        <taxon>Cytophagia</taxon>
        <taxon>Cytophagales</taxon>
        <taxon>Hymenobacteraceae</taxon>
        <taxon>Hymenobacter</taxon>
    </lineage>
</organism>
<accession>A0A502GR00</accession>
<name>A0A502GR00_9BACT</name>